<dbReference type="GO" id="GO:0008823">
    <property type="term" value="F:cupric reductase (NADH) activity"/>
    <property type="evidence" value="ECO:0007669"/>
    <property type="project" value="TreeGrafter"/>
</dbReference>
<feature type="domain" description="Pyrroline-5-carboxylate reductase catalytic N-terminal" evidence="2">
    <location>
        <begin position="5"/>
        <end position="96"/>
    </location>
</feature>
<evidence type="ECO:0000313" key="4">
    <source>
        <dbReference type="Proteomes" id="UP000808337"/>
    </source>
</evidence>
<gene>
    <name evidence="3" type="ORF">IPP15_11285</name>
</gene>
<dbReference type="Gene3D" id="3.40.50.720">
    <property type="entry name" value="NAD(P)-binding Rossmann-like Domain"/>
    <property type="match status" value="1"/>
</dbReference>
<dbReference type="AlphaFoldDB" id="A0A9D7SVR1"/>
<evidence type="ECO:0000256" key="1">
    <source>
        <dbReference type="ARBA" id="ARBA00023002"/>
    </source>
</evidence>
<evidence type="ECO:0000259" key="2">
    <source>
        <dbReference type="Pfam" id="PF03807"/>
    </source>
</evidence>
<reference evidence="3 4" key="1">
    <citation type="submission" date="2020-10" db="EMBL/GenBank/DDBJ databases">
        <title>Connecting structure to function with the recovery of over 1000 high-quality activated sludge metagenome-assembled genomes encoding full-length rRNA genes using long-read sequencing.</title>
        <authorList>
            <person name="Singleton C.M."/>
            <person name="Petriglieri F."/>
            <person name="Kristensen J.M."/>
            <person name="Kirkegaard R.H."/>
            <person name="Michaelsen T.Y."/>
            <person name="Andersen M.H."/>
            <person name="Karst S.M."/>
            <person name="Dueholm M.S."/>
            <person name="Nielsen P.H."/>
            <person name="Albertsen M."/>
        </authorList>
    </citation>
    <scope>NUCLEOTIDE SEQUENCE [LARGE SCALE GENOMIC DNA]</scope>
    <source>
        <strain evidence="3">Ribe_18-Q3-R11-54_MAXAC.273</strain>
    </source>
</reference>
<proteinExistence type="predicted"/>
<dbReference type="PROSITE" id="PS00065">
    <property type="entry name" value="D_2_HYDROXYACID_DH_1"/>
    <property type="match status" value="1"/>
</dbReference>
<protein>
    <submittedName>
        <fullName evidence="3">NAD(P)-binding domain-containing protein</fullName>
    </submittedName>
</protein>
<dbReference type="InterPro" id="IPR036291">
    <property type="entry name" value="NAD(P)-bd_dom_sf"/>
</dbReference>
<dbReference type="SUPFAM" id="SSF51735">
    <property type="entry name" value="NAD(P)-binding Rossmann-fold domains"/>
    <property type="match status" value="1"/>
</dbReference>
<sequence>MSKTMGIIGSGQVGIALANGFHKHGYKVMIGTNDPEKHSTIKEKTNGDVTIGSFSDVANFSDVIILAVKGSAAEEAIQSAGIDALKNKIVLDATNPIADAPPVNGVLSFFTSLDESLMERLQNLAPKVKFVKCFSCVGNALMIDPDFGGVKPTMFIAGNDEKAKKTTIEILTEIGWETEDMGKAEGARAIEPLCILWCIPGILRGQWMHAFKLLR</sequence>
<dbReference type="InterPro" id="IPR051267">
    <property type="entry name" value="STEAP_metalloreductase"/>
</dbReference>
<dbReference type="Pfam" id="PF03807">
    <property type="entry name" value="F420_oxidored"/>
    <property type="match status" value="1"/>
</dbReference>
<dbReference type="EMBL" id="JADKGY010000008">
    <property type="protein sequence ID" value="MBK9982986.1"/>
    <property type="molecule type" value="Genomic_DNA"/>
</dbReference>
<organism evidence="3 4">
    <name type="scientific">Candidatus Opimibacter skivensis</name>
    <dbReference type="NCBI Taxonomy" id="2982028"/>
    <lineage>
        <taxon>Bacteria</taxon>
        <taxon>Pseudomonadati</taxon>
        <taxon>Bacteroidota</taxon>
        <taxon>Saprospiria</taxon>
        <taxon>Saprospirales</taxon>
        <taxon>Saprospiraceae</taxon>
        <taxon>Candidatus Opimibacter</taxon>
    </lineage>
</organism>
<dbReference type="PANTHER" id="PTHR14239:SF0">
    <property type="entry name" value="F420-DEPENDENT NADP REDUCTASE"/>
    <property type="match status" value="1"/>
</dbReference>
<name>A0A9D7SVR1_9BACT</name>
<keyword evidence="1" id="KW-0560">Oxidoreductase</keyword>
<dbReference type="GO" id="GO:0052851">
    <property type="term" value="F:ferric-chelate reductase (NADPH) activity"/>
    <property type="evidence" value="ECO:0007669"/>
    <property type="project" value="TreeGrafter"/>
</dbReference>
<evidence type="ECO:0000313" key="3">
    <source>
        <dbReference type="EMBL" id="MBK9982986.1"/>
    </source>
</evidence>
<dbReference type="PANTHER" id="PTHR14239">
    <property type="entry name" value="DUDULIN-RELATED"/>
    <property type="match status" value="1"/>
</dbReference>
<dbReference type="GO" id="GO:0015677">
    <property type="term" value="P:copper ion import"/>
    <property type="evidence" value="ECO:0007669"/>
    <property type="project" value="TreeGrafter"/>
</dbReference>
<dbReference type="GO" id="GO:0005886">
    <property type="term" value="C:plasma membrane"/>
    <property type="evidence" value="ECO:0007669"/>
    <property type="project" value="TreeGrafter"/>
</dbReference>
<dbReference type="Proteomes" id="UP000808337">
    <property type="component" value="Unassembled WGS sequence"/>
</dbReference>
<comment type="caution">
    <text evidence="3">The sequence shown here is derived from an EMBL/GenBank/DDBJ whole genome shotgun (WGS) entry which is preliminary data.</text>
</comment>
<dbReference type="InterPro" id="IPR029752">
    <property type="entry name" value="D-isomer_DH_CS1"/>
</dbReference>
<dbReference type="InterPro" id="IPR028939">
    <property type="entry name" value="P5C_Rdtase_cat_N"/>
</dbReference>
<accession>A0A9D7SVR1</accession>